<dbReference type="Gene3D" id="2.80.10.50">
    <property type="match status" value="1"/>
</dbReference>
<dbReference type="PROSITE" id="PS50231">
    <property type="entry name" value="RICIN_B_LECTIN"/>
    <property type="match status" value="1"/>
</dbReference>
<proteinExistence type="predicted"/>
<organism evidence="3 4">
    <name type="scientific">Streptomyces halobius</name>
    <dbReference type="NCBI Taxonomy" id="2879846"/>
    <lineage>
        <taxon>Bacteria</taxon>
        <taxon>Bacillati</taxon>
        <taxon>Actinomycetota</taxon>
        <taxon>Actinomycetes</taxon>
        <taxon>Kitasatosporales</taxon>
        <taxon>Streptomycetaceae</taxon>
        <taxon>Streptomyces</taxon>
    </lineage>
</organism>
<feature type="chain" id="PRO_5046132404" evidence="1">
    <location>
        <begin position="30"/>
        <end position="165"/>
    </location>
</feature>
<dbReference type="RefSeq" id="WP_248862690.1">
    <property type="nucleotide sequence ID" value="NZ_CP086322.1"/>
</dbReference>
<dbReference type="SUPFAM" id="SSF50370">
    <property type="entry name" value="Ricin B-like lectins"/>
    <property type="match status" value="1"/>
</dbReference>
<gene>
    <name evidence="3" type="ORF">K9S39_08420</name>
</gene>
<dbReference type="InterPro" id="IPR000772">
    <property type="entry name" value="Ricin_B_lectin"/>
</dbReference>
<dbReference type="EMBL" id="CP086322">
    <property type="protein sequence ID" value="UQA91876.1"/>
    <property type="molecule type" value="Genomic_DNA"/>
</dbReference>
<evidence type="ECO:0000313" key="3">
    <source>
        <dbReference type="EMBL" id="UQA91876.1"/>
    </source>
</evidence>
<evidence type="ECO:0000256" key="1">
    <source>
        <dbReference type="SAM" id="SignalP"/>
    </source>
</evidence>
<sequence length="165" mass="17335">MAIFKRAAVALSATALLGGGLLLSGTPAAADAASSADVWYTFQNVGTDRNLDAFGNGSVLSWTPDATGTQDFDLRTGALPGYQIASKHHPGKCATAKGVGKEVSLESCNSNVQAQYWNYNISESGAAFQSRKFSRGCIQDNGNRSAVSLRPCTGAENQMWMALAH</sequence>
<name>A0ABY4M672_9ACTN</name>
<reference evidence="3" key="1">
    <citation type="submission" date="2021-10" db="EMBL/GenBank/DDBJ databases">
        <title>Streptomyces nigrumlapis sp.nov.,an antimicrobial producing actinobacterium isolated from Black Gobi rocks.</title>
        <authorList>
            <person name="Wen Y."/>
            <person name="Zhang W."/>
            <person name="Liu X.G."/>
        </authorList>
    </citation>
    <scope>NUCLEOTIDE SEQUENCE</scope>
    <source>
        <strain evidence="3">ST13-2-2</strain>
    </source>
</reference>
<keyword evidence="1" id="KW-0732">Signal</keyword>
<dbReference type="InterPro" id="IPR035992">
    <property type="entry name" value="Ricin_B-like_lectins"/>
</dbReference>
<protein>
    <submittedName>
        <fullName evidence="3">RICIN domain-containing protein</fullName>
    </submittedName>
</protein>
<dbReference type="Pfam" id="PF00652">
    <property type="entry name" value="Ricin_B_lectin"/>
    <property type="match status" value="1"/>
</dbReference>
<dbReference type="Proteomes" id="UP000830115">
    <property type="component" value="Chromosome"/>
</dbReference>
<keyword evidence="4" id="KW-1185">Reference proteome</keyword>
<feature type="domain" description="Ricin B lectin" evidence="2">
    <location>
        <begin position="41"/>
        <end position="160"/>
    </location>
</feature>
<evidence type="ECO:0000313" key="4">
    <source>
        <dbReference type="Proteomes" id="UP000830115"/>
    </source>
</evidence>
<evidence type="ECO:0000259" key="2">
    <source>
        <dbReference type="Pfam" id="PF00652"/>
    </source>
</evidence>
<accession>A0ABY4M672</accession>
<feature type="signal peptide" evidence="1">
    <location>
        <begin position="1"/>
        <end position="29"/>
    </location>
</feature>